<evidence type="ECO:0000256" key="8">
    <source>
        <dbReference type="ARBA" id="ARBA00022679"/>
    </source>
</evidence>
<evidence type="ECO:0000256" key="12">
    <source>
        <dbReference type="ARBA" id="ARBA00022842"/>
    </source>
</evidence>
<proteinExistence type="inferred from homology"/>
<dbReference type="GO" id="GO:0006556">
    <property type="term" value="P:S-adenosylmethionine biosynthetic process"/>
    <property type="evidence" value="ECO:0007669"/>
    <property type="project" value="InterPro"/>
</dbReference>
<comment type="caution">
    <text evidence="21">The sequence shown here is derived from an EMBL/GenBank/DDBJ whole genome shotgun (WGS) entry which is preliminary data.</text>
</comment>
<dbReference type="GO" id="GO:0005737">
    <property type="term" value="C:cytoplasm"/>
    <property type="evidence" value="ECO:0007669"/>
    <property type="project" value="UniProtKB-SubCell"/>
</dbReference>
<keyword evidence="7 16" id="KW-0554">One-carbon metabolism</keyword>
<dbReference type="PROSITE" id="PS00377">
    <property type="entry name" value="ADOMET_SYNTHASE_2"/>
    <property type="match status" value="1"/>
</dbReference>
<dbReference type="InterPro" id="IPR002133">
    <property type="entry name" value="S-AdoMet_synthetase"/>
</dbReference>
<keyword evidence="22" id="KW-1185">Reference proteome</keyword>
<organism evidence="21 22">
    <name type="scientific">Taxus chinensis</name>
    <name type="common">Chinese yew</name>
    <name type="synonym">Taxus wallichiana var. chinensis</name>
    <dbReference type="NCBI Taxonomy" id="29808"/>
    <lineage>
        <taxon>Eukaryota</taxon>
        <taxon>Viridiplantae</taxon>
        <taxon>Streptophyta</taxon>
        <taxon>Embryophyta</taxon>
        <taxon>Tracheophyta</taxon>
        <taxon>Spermatophyta</taxon>
        <taxon>Pinopsida</taxon>
        <taxon>Pinidae</taxon>
        <taxon>Conifers II</taxon>
        <taxon>Cupressales</taxon>
        <taxon>Taxaceae</taxon>
        <taxon>Taxus</taxon>
    </lineage>
</organism>
<evidence type="ECO:0000256" key="3">
    <source>
        <dbReference type="ARBA" id="ARBA00004496"/>
    </source>
</evidence>
<accession>A0AA38GBX8</accession>
<comment type="subcellular location">
    <subcellularLocation>
        <location evidence="3">Cytoplasm</location>
    </subcellularLocation>
</comment>
<keyword evidence="11 16" id="KW-0067">ATP-binding</keyword>
<dbReference type="EMBL" id="JAHRHJ020000003">
    <property type="protein sequence ID" value="KAH9320544.1"/>
    <property type="molecule type" value="Genomic_DNA"/>
</dbReference>
<keyword evidence="6" id="KW-0963">Cytoplasm</keyword>
<comment type="cofactor">
    <cofactor evidence="2">
        <name>Mg(2+)</name>
        <dbReference type="ChEBI" id="CHEBI:18420"/>
    </cofactor>
</comment>
<feature type="domain" description="S-adenosylmethionine synthetase C-terminal" evidence="20">
    <location>
        <begin position="518"/>
        <end position="593"/>
    </location>
</feature>
<evidence type="ECO:0000256" key="10">
    <source>
        <dbReference type="ARBA" id="ARBA00022741"/>
    </source>
</evidence>
<dbReference type="NCBIfam" id="TIGR01034">
    <property type="entry name" value="metK"/>
    <property type="match status" value="1"/>
</dbReference>
<dbReference type="Pfam" id="PF00438">
    <property type="entry name" value="S-AdoMet_synt_N"/>
    <property type="match status" value="1"/>
</dbReference>
<protein>
    <recommendedName>
        <fullName evidence="16">S-adenosylmethionine synthase</fullName>
        <ecNumber evidence="16">2.5.1.6</ecNumber>
    </recommendedName>
</protein>
<evidence type="ECO:0000259" key="20">
    <source>
        <dbReference type="Pfam" id="PF02773"/>
    </source>
</evidence>
<dbReference type="GO" id="GO:0006730">
    <property type="term" value="P:one-carbon metabolic process"/>
    <property type="evidence" value="ECO:0007669"/>
    <property type="project" value="UniProtKB-KW"/>
</dbReference>
<dbReference type="InterPro" id="IPR022628">
    <property type="entry name" value="S-AdoMet_synt_N"/>
</dbReference>
<keyword evidence="10 16" id="KW-0547">Nucleotide-binding</keyword>
<evidence type="ECO:0000256" key="2">
    <source>
        <dbReference type="ARBA" id="ARBA00001946"/>
    </source>
</evidence>
<dbReference type="GO" id="GO:0005524">
    <property type="term" value="F:ATP binding"/>
    <property type="evidence" value="ECO:0007669"/>
    <property type="project" value="UniProtKB-KW"/>
</dbReference>
<dbReference type="InterPro" id="IPR022636">
    <property type="entry name" value="S-AdoMet_synthetase_sfam"/>
</dbReference>
<dbReference type="Proteomes" id="UP000824469">
    <property type="component" value="Unassembled WGS sequence"/>
</dbReference>
<evidence type="ECO:0000256" key="1">
    <source>
        <dbReference type="ARBA" id="ARBA00001941"/>
    </source>
</evidence>
<evidence type="ECO:0000256" key="9">
    <source>
        <dbReference type="ARBA" id="ARBA00022723"/>
    </source>
</evidence>
<comment type="catalytic activity">
    <reaction evidence="15 16">
        <text>L-methionine + ATP + H2O = S-adenosyl-L-methionine + phosphate + diphosphate</text>
        <dbReference type="Rhea" id="RHEA:21080"/>
        <dbReference type="ChEBI" id="CHEBI:15377"/>
        <dbReference type="ChEBI" id="CHEBI:30616"/>
        <dbReference type="ChEBI" id="CHEBI:33019"/>
        <dbReference type="ChEBI" id="CHEBI:43474"/>
        <dbReference type="ChEBI" id="CHEBI:57844"/>
        <dbReference type="ChEBI" id="CHEBI:59789"/>
        <dbReference type="EC" id="2.5.1.6"/>
    </reaction>
</comment>
<dbReference type="InterPro" id="IPR022630">
    <property type="entry name" value="S-AdoMet_synt_C"/>
</dbReference>
<dbReference type="GO" id="GO:0046872">
    <property type="term" value="F:metal ion binding"/>
    <property type="evidence" value="ECO:0007669"/>
    <property type="project" value="UniProtKB-KW"/>
</dbReference>
<evidence type="ECO:0000313" key="21">
    <source>
        <dbReference type="EMBL" id="KAH9320544.1"/>
    </source>
</evidence>
<evidence type="ECO:0000259" key="18">
    <source>
        <dbReference type="Pfam" id="PF00438"/>
    </source>
</evidence>
<dbReference type="FunFam" id="3.30.300.10:FF:000003">
    <property type="entry name" value="S-adenosylmethionine synthase"/>
    <property type="match status" value="1"/>
</dbReference>
<dbReference type="Pfam" id="PF02773">
    <property type="entry name" value="S-AdoMet_synt_C"/>
    <property type="match status" value="2"/>
</dbReference>
<evidence type="ECO:0000256" key="16">
    <source>
        <dbReference type="RuleBase" id="RU000541"/>
    </source>
</evidence>
<keyword evidence="8 16" id="KW-0808">Transferase</keyword>
<feature type="domain" description="S-adenosylmethionine synthetase N-terminal" evidence="18">
    <location>
        <begin position="236"/>
        <end position="333"/>
    </location>
</feature>
<evidence type="ECO:0000256" key="17">
    <source>
        <dbReference type="RuleBase" id="RU004462"/>
    </source>
</evidence>
<comment type="cofactor">
    <cofactor evidence="16">
        <name>K(+)</name>
        <dbReference type="ChEBI" id="CHEBI:29103"/>
    </cofactor>
    <text evidence="16">Binds 1 potassium ion per subunit. The potassium ion interacts primarily with the substrate.</text>
</comment>
<dbReference type="InterPro" id="IPR022629">
    <property type="entry name" value="S-AdoMet_synt_central"/>
</dbReference>
<dbReference type="InterPro" id="IPR022631">
    <property type="entry name" value="ADOMET_SYNTHASE_CS"/>
</dbReference>
<dbReference type="FunFam" id="3.30.300.10:FF:000001">
    <property type="entry name" value="S-adenosylmethionine synthase"/>
    <property type="match status" value="1"/>
</dbReference>
<comment type="cofactor">
    <cofactor evidence="16">
        <name>Mn(2+)</name>
        <dbReference type="ChEBI" id="CHEBI:29035"/>
    </cofactor>
    <cofactor evidence="16">
        <name>Mg(2+)</name>
        <dbReference type="ChEBI" id="CHEBI:18420"/>
    </cofactor>
    <cofactor evidence="16">
        <name>Co(2+)</name>
        <dbReference type="ChEBI" id="CHEBI:48828"/>
    </cofactor>
    <text evidence="16">Binds 2 divalent ions per subunit. The metal ions interact primarily with the substrate. Can utilize magnesium, manganese or cobalt (in vitro).</text>
</comment>
<dbReference type="AlphaFoldDB" id="A0AA38GBX8"/>
<evidence type="ECO:0000259" key="19">
    <source>
        <dbReference type="Pfam" id="PF02772"/>
    </source>
</evidence>
<dbReference type="EC" id="2.5.1.6" evidence="16"/>
<dbReference type="PANTHER" id="PTHR11964">
    <property type="entry name" value="S-ADENOSYLMETHIONINE SYNTHETASE"/>
    <property type="match status" value="1"/>
</dbReference>
<dbReference type="Pfam" id="PF02772">
    <property type="entry name" value="S-AdoMet_synt_M"/>
    <property type="match status" value="1"/>
</dbReference>
<comment type="cofactor">
    <cofactor evidence="1">
        <name>Co(2+)</name>
        <dbReference type="ChEBI" id="CHEBI:48828"/>
    </cofactor>
</comment>
<reference evidence="21 22" key="1">
    <citation type="journal article" date="2021" name="Nat. Plants">
        <title>The Taxus genome provides insights into paclitaxel biosynthesis.</title>
        <authorList>
            <person name="Xiong X."/>
            <person name="Gou J."/>
            <person name="Liao Q."/>
            <person name="Li Y."/>
            <person name="Zhou Q."/>
            <person name="Bi G."/>
            <person name="Li C."/>
            <person name="Du R."/>
            <person name="Wang X."/>
            <person name="Sun T."/>
            <person name="Guo L."/>
            <person name="Liang H."/>
            <person name="Lu P."/>
            <person name="Wu Y."/>
            <person name="Zhang Z."/>
            <person name="Ro D.K."/>
            <person name="Shang Y."/>
            <person name="Huang S."/>
            <person name="Yan J."/>
        </authorList>
    </citation>
    <scope>NUCLEOTIDE SEQUENCE [LARGE SCALE GENOMIC DNA]</scope>
    <source>
        <strain evidence="21">Ta-2019</strain>
    </source>
</reference>
<evidence type="ECO:0000256" key="14">
    <source>
        <dbReference type="ARBA" id="ARBA00023285"/>
    </source>
</evidence>
<evidence type="ECO:0000256" key="5">
    <source>
        <dbReference type="ARBA" id="ARBA00009685"/>
    </source>
</evidence>
<evidence type="ECO:0000256" key="11">
    <source>
        <dbReference type="ARBA" id="ARBA00022840"/>
    </source>
</evidence>
<evidence type="ECO:0000256" key="7">
    <source>
        <dbReference type="ARBA" id="ARBA00022563"/>
    </source>
</evidence>
<evidence type="ECO:0000256" key="15">
    <source>
        <dbReference type="ARBA" id="ARBA00048344"/>
    </source>
</evidence>
<keyword evidence="12 16" id="KW-0460">Magnesium</keyword>
<keyword evidence="13 16" id="KW-0630">Potassium</keyword>
<dbReference type="PROSITE" id="PS00376">
    <property type="entry name" value="ADOMET_SYNTHASE_1"/>
    <property type="match status" value="1"/>
</dbReference>
<sequence length="602" mass="67617">MGRRYAKNRAAIWMRLQTNLKGPLFDEVEGEHDNLFLEEELRVIKESFDFHVGTLELVVGMRTATCERSVTKEQEEKNLIVEDREEREELNLISAHERREGLSLRSVIVNIEVEQEVSQDRAGYDSPLLPFGYTTHKNKHNVETNELESSISLSKQHVNWKMEAVEVERHLVNHQRRGNITTLVAFCFSCVFAFCWDVLHLQSSCCVISPINEEIQKANWLDMDYISLAKFDMDTFLFTSESVNEGHPDKLCDQISDAVLDACLEQDPDSKVACETCTKTNMVMVFGEITTKADVDYEQIVRNTCREIGFTSDDVGLDANKCKVLVNIEQQSPDIAQGVHGHLTKRPEDIGAGDQGHMFGYATDETPELMPLTHVLATKLGAKLTEVRRNGICPWMRPDGKTQVTIEYRNEGGAMVPERVHTVLISTQHDETVTNDQIAADLKEHVIKPVIPKRYLDENTIFHLNPSGRFVIGGPHGDAGLTGRKIIVDTYGGWGAHGGGAFSGKDPTKVDRSGAYLVSYAIGVPKPLSIFVDTYGTGRIHDKEILNIIKETFDFRPGVIAINLDLKRGGNGRFQKTAAYGHFGRDDPDFTWEIVKPLNVDK</sequence>
<feature type="non-terminal residue" evidence="21">
    <location>
        <position position="602"/>
    </location>
</feature>
<evidence type="ECO:0000256" key="6">
    <source>
        <dbReference type="ARBA" id="ARBA00022490"/>
    </source>
</evidence>
<gene>
    <name evidence="21" type="ORF">KI387_015183</name>
</gene>
<comment type="function">
    <text evidence="16">Catalyzes the formation of S-adenosylmethionine from methionine and ATP.</text>
</comment>
<feature type="domain" description="S-adenosylmethionine synthetase C-terminal" evidence="20">
    <location>
        <begin position="472"/>
        <end position="517"/>
    </location>
</feature>
<dbReference type="SUPFAM" id="SSF55973">
    <property type="entry name" value="S-adenosylmethionine synthetase"/>
    <property type="match status" value="3"/>
</dbReference>
<dbReference type="Gene3D" id="3.30.300.10">
    <property type="match status" value="4"/>
</dbReference>
<name>A0AA38GBX8_TAXCH</name>
<keyword evidence="14" id="KW-0170">Cobalt</keyword>
<evidence type="ECO:0000256" key="4">
    <source>
        <dbReference type="ARBA" id="ARBA00005224"/>
    </source>
</evidence>
<dbReference type="GO" id="GO:0004478">
    <property type="term" value="F:methionine adenosyltransferase activity"/>
    <property type="evidence" value="ECO:0007669"/>
    <property type="project" value="UniProtKB-EC"/>
</dbReference>
<dbReference type="CDD" id="cd18079">
    <property type="entry name" value="S-AdoMet_synt"/>
    <property type="match status" value="1"/>
</dbReference>
<comment type="similarity">
    <text evidence="5 17">Belongs to the AdoMet synthase family.</text>
</comment>
<evidence type="ECO:0000313" key="22">
    <source>
        <dbReference type="Proteomes" id="UP000824469"/>
    </source>
</evidence>
<comment type="pathway">
    <text evidence="4 16">Amino-acid biosynthesis; S-adenosyl-L-methionine biosynthesis; S-adenosyl-L-methionine from L-methionine: step 1/1.</text>
</comment>
<feature type="domain" description="S-adenosylmethionine synthetase central" evidence="19">
    <location>
        <begin position="349"/>
        <end position="470"/>
    </location>
</feature>
<evidence type="ECO:0000256" key="13">
    <source>
        <dbReference type="ARBA" id="ARBA00022958"/>
    </source>
</evidence>
<keyword evidence="9 16" id="KW-0479">Metal-binding</keyword>